<keyword evidence="6" id="KW-0472">Membrane</keyword>
<evidence type="ECO:0000259" key="7">
    <source>
        <dbReference type="Pfam" id="PF08417"/>
    </source>
</evidence>
<dbReference type="AlphaFoldDB" id="A0A0M0K7J3"/>
<reference evidence="9" key="1">
    <citation type="journal article" date="2015" name="PLoS Genet.">
        <title>Genome Sequence and Transcriptome Analyses of Chrysochromulina tobin: Metabolic Tools for Enhanced Algal Fitness in the Prominent Order Prymnesiales (Haptophyceae).</title>
        <authorList>
            <person name="Hovde B.T."/>
            <person name="Deodato C.R."/>
            <person name="Hunsperger H.M."/>
            <person name="Ryken S.A."/>
            <person name="Yost W."/>
            <person name="Jha R.K."/>
            <person name="Patterson J."/>
            <person name="Monnat R.J. Jr."/>
            <person name="Barlow S.B."/>
            <person name="Starkenburg S.R."/>
            <person name="Cattolico R.A."/>
        </authorList>
    </citation>
    <scope>NUCLEOTIDE SEQUENCE</scope>
    <source>
        <strain evidence="9">CCMP291</strain>
    </source>
</reference>
<dbReference type="PANTHER" id="PTHR21266:SF32">
    <property type="entry name" value="CHOLESTEROL 7-DESATURASE NVD"/>
    <property type="match status" value="1"/>
</dbReference>
<comment type="caution">
    <text evidence="8">The sequence shown here is derived from an EMBL/GenBank/DDBJ whole genome shotgun (WGS) entry which is preliminary data.</text>
</comment>
<keyword evidence="4" id="KW-1133">Transmembrane helix</keyword>
<dbReference type="OrthoDB" id="426882at2759"/>
<dbReference type="Pfam" id="PF08417">
    <property type="entry name" value="PaO"/>
    <property type="match status" value="1"/>
</dbReference>
<dbReference type="Proteomes" id="UP000037460">
    <property type="component" value="Unassembled WGS sequence"/>
</dbReference>
<proteinExistence type="predicted"/>
<evidence type="ECO:0000256" key="2">
    <source>
        <dbReference type="ARBA" id="ARBA00022692"/>
    </source>
</evidence>
<evidence type="ECO:0000313" key="8">
    <source>
        <dbReference type="EMBL" id="KOO34790.1"/>
    </source>
</evidence>
<dbReference type="PANTHER" id="PTHR21266">
    <property type="entry name" value="IRON-SULFUR DOMAIN CONTAINING PROTEIN"/>
    <property type="match status" value="1"/>
</dbReference>
<evidence type="ECO:0000313" key="9">
    <source>
        <dbReference type="Proteomes" id="UP000037460"/>
    </source>
</evidence>
<comment type="subcellular location">
    <subcellularLocation>
        <location evidence="1">Membrane</location>
    </subcellularLocation>
</comment>
<dbReference type="GO" id="GO:0016020">
    <property type="term" value="C:membrane"/>
    <property type="evidence" value="ECO:0007669"/>
    <property type="project" value="UniProtKB-SubCell"/>
</dbReference>
<keyword evidence="5" id="KW-0560">Oxidoreductase</keyword>
<sequence>MLEGVDPDSTTYTRDLPYGWDTLLENIVDPSHIPFAHHGLQGKRDDAIAINMSAPTLHGARGFSFEFGDRTMGKRRAGTGEFRAPYVVKYDATFEPTPSNAAPRPFKLAVICVPTKPGWSRAIIFSASRAKQASSQAKPPPKPPKQSLVSRLFGLLPVWLLHLGSNRFLDSDLAFLHYQEQSVRERGGDAMASYYMPAPTDRCIAALRKWIVTFAHVPGPLPPPIYTRSILFDRWTQHTSHCVHCQAALQSFAKWRRNAYALLAAAILGFQWWPARLVGLASVGLLWLLSALEPAFRVNDYKHYLSD</sequence>
<accession>A0A0M0K7J3</accession>
<dbReference type="SUPFAM" id="SSF55961">
    <property type="entry name" value="Bet v1-like"/>
    <property type="match status" value="1"/>
</dbReference>
<evidence type="ECO:0000256" key="5">
    <source>
        <dbReference type="ARBA" id="ARBA00023002"/>
    </source>
</evidence>
<dbReference type="InterPro" id="IPR013626">
    <property type="entry name" value="PaO"/>
</dbReference>
<keyword evidence="2" id="KW-0812">Transmembrane</keyword>
<protein>
    <submittedName>
        <fullName evidence="8">Pheophorbide a oxygenase</fullName>
    </submittedName>
</protein>
<keyword evidence="9" id="KW-1185">Reference proteome</keyword>
<gene>
    <name evidence="8" type="ORF">Ctob_010557</name>
</gene>
<evidence type="ECO:0000256" key="6">
    <source>
        <dbReference type="ARBA" id="ARBA00023136"/>
    </source>
</evidence>
<dbReference type="GO" id="GO:0005737">
    <property type="term" value="C:cytoplasm"/>
    <property type="evidence" value="ECO:0007669"/>
    <property type="project" value="TreeGrafter"/>
</dbReference>
<dbReference type="InterPro" id="IPR050584">
    <property type="entry name" value="Cholesterol_7-desaturase"/>
</dbReference>
<evidence type="ECO:0000256" key="3">
    <source>
        <dbReference type="ARBA" id="ARBA00022946"/>
    </source>
</evidence>
<dbReference type="EMBL" id="JWZX01001089">
    <property type="protein sequence ID" value="KOO34790.1"/>
    <property type="molecule type" value="Genomic_DNA"/>
</dbReference>
<keyword evidence="3" id="KW-0809">Transit peptide</keyword>
<organism evidence="8 9">
    <name type="scientific">Chrysochromulina tobinii</name>
    <dbReference type="NCBI Taxonomy" id="1460289"/>
    <lineage>
        <taxon>Eukaryota</taxon>
        <taxon>Haptista</taxon>
        <taxon>Haptophyta</taxon>
        <taxon>Prymnesiophyceae</taxon>
        <taxon>Prymnesiales</taxon>
        <taxon>Chrysochromulinaceae</taxon>
        <taxon>Chrysochromulina</taxon>
    </lineage>
</organism>
<evidence type="ECO:0000256" key="1">
    <source>
        <dbReference type="ARBA" id="ARBA00004370"/>
    </source>
</evidence>
<evidence type="ECO:0000256" key="4">
    <source>
        <dbReference type="ARBA" id="ARBA00022989"/>
    </source>
</evidence>
<dbReference type="GO" id="GO:0010277">
    <property type="term" value="F:chlorophyllide a oxygenase activity"/>
    <property type="evidence" value="ECO:0007669"/>
    <property type="project" value="InterPro"/>
</dbReference>
<dbReference type="Gene3D" id="3.90.380.10">
    <property type="entry name" value="Naphthalene 1,2-dioxygenase Alpha Subunit, Chain A, domain 1"/>
    <property type="match status" value="1"/>
</dbReference>
<feature type="domain" description="Pheophorbide a oxygenase" evidence="7">
    <location>
        <begin position="82"/>
        <end position="187"/>
    </location>
</feature>
<name>A0A0M0K7J3_9EUKA</name>